<gene>
    <name evidence="2" type="ORF">AXI58_15780</name>
</gene>
<comment type="caution">
    <text evidence="2">The sequence shown here is derived from an EMBL/GenBank/DDBJ whole genome shotgun (WGS) entry which is preliminary data.</text>
</comment>
<feature type="transmembrane region" description="Helical" evidence="1">
    <location>
        <begin position="228"/>
        <end position="249"/>
    </location>
</feature>
<name>A0A150F8F0_9BACI</name>
<sequence>MNSFLGLLKKDAKLSWIGLAVWLCGMICCALIAHAIAAREKAPLVIFGFFAMMGFFQFLLSPLLMYYHLRKEGKNQLWLYNPNGGFYLLASKLTVSLLYQVIAQLALTGYGIWMYRMLSVKGLFEQQIPLAGTISLLNVYMLISSAYLCVIVAVFWTVFHSLKHFPVLRWVICVVIAAAWSFVDNKIITPFTEMGSQLWPVKVYSDFEFHYVKPIGWTVEMKAVHLSLLEILVVIVLTALFLILASVLLNRKVEV</sequence>
<evidence type="ECO:0000313" key="2">
    <source>
        <dbReference type="EMBL" id="KXZ20035.1"/>
    </source>
</evidence>
<dbReference type="STRING" id="1793963.AXI58_15780"/>
<dbReference type="AlphaFoldDB" id="A0A150F8F0"/>
<dbReference type="Proteomes" id="UP000075430">
    <property type="component" value="Unassembled WGS sequence"/>
</dbReference>
<accession>A0A150F8F0</accession>
<keyword evidence="3" id="KW-1185">Reference proteome</keyword>
<feature type="transmembrane region" description="Helical" evidence="1">
    <location>
        <begin position="87"/>
        <end position="115"/>
    </location>
</feature>
<evidence type="ECO:0000313" key="3">
    <source>
        <dbReference type="Proteomes" id="UP000075430"/>
    </source>
</evidence>
<feature type="transmembrane region" description="Helical" evidence="1">
    <location>
        <begin position="136"/>
        <end position="159"/>
    </location>
</feature>
<organism evidence="2 3">
    <name type="scientific">Bacillus nakamurai</name>
    <dbReference type="NCBI Taxonomy" id="1793963"/>
    <lineage>
        <taxon>Bacteria</taxon>
        <taxon>Bacillati</taxon>
        <taxon>Bacillota</taxon>
        <taxon>Bacilli</taxon>
        <taxon>Bacillales</taxon>
        <taxon>Bacillaceae</taxon>
        <taxon>Bacillus</taxon>
    </lineage>
</organism>
<evidence type="ECO:0000256" key="1">
    <source>
        <dbReference type="SAM" id="Phobius"/>
    </source>
</evidence>
<keyword evidence="1" id="KW-0472">Membrane</keyword>
<keyword evidence="1" id="KW-1133">Transmembrane helix</keyword>
<dbReference type="EMBL" id="LSBA01000015">
    <property type="protein sequence ID" value="KXZ20035.1"/>
    <property type="molecule type" value="Genomic_DNA"/>
</dbReference>
<dbReference type="OrthoDB" id="2962380at2"/>
<reference evidence="3" key="1">
    <citation type="submission" date="2016-02" db="EMBL/GenBank/DDBJ databases">
        <authorList>
            <person name="Dunlap C."/>
        </authorList>
    </citation>
    <scope>NUCLEOTIDE SEQUENCE [LARGE SCALE GENOMIC DNA]</scope>
    <source>
        <strain evidence="3">NRRL B-41092</strain>
    </source>
</reference>
<protein>
    <submittedName>
        <fullName evidence="2">Uncharacterized protein</fullName>
    </submittedName>
</protein>
<feature type="transmembrane region" description="Helical" evidence="1">
    <location>
        <begin position="44"/>
        <end position="67"/>
    </location>
</feature>
<keyword evidence="1" id="KW-0812">Transmembrane</keyword>
<feature type="transmembrane region" description="Helical" evidence="1">
    <location>
        <begin position="14"/>
        <end position="37"/>
    </location>
</feature>
<dbReference type="RefSeq" id="WP_061521731.1">
    <property type="nucleotide sequence ID" value="NZ_JANBMN010000012.1"/>
</dbReference>
<proteinExistence type="predicted"/>